<proteinExistence type="predicted"/>
<dbReference type="EMBL" id="LAZR01033645">
    <property type="protein sequence ID" value="KKL47485.1"/>
    <property type="molecule type" value="Genomic_DNA"/>
</dbReference>
<evidence type="ECO:0008006" key="2">
    <source>
        <dbReference type="Google" id="ProtNLM"/>
    </source>
</evidence>
<reference evidence="1" key="1">
    <citation type="journal article" date="2015" name="Nature">
        <title>Complex archaea that bridge the gap between prokaryotes and eukaryotes.</title>
        <authorList>
            <person name="Spang A."/>
            <person name="Saw J.H."/>
            <person name="Jorgensen S.L."/>
            <person name="Zaremba-Niedzwiedzka K."/>
            <person name="Martijn J."/>
            <person name="Lind A.E."/>
            <person name="van Eijk R."/>
            <person name="Schleper C."/>
            <person name="Guy L."/>
            <person name="Ettema T.J."/>
        </authorList>
    </citation>
    <scope>NUCLEOTIDE SEQUENCE</scope>
</reference>
<gene>
    <name evidence="1" type="ORF">LCGC14_2335060</name>
</gene>
<protein>
    <recommendedName>
        <fullName evidence="2">SurA N-terminal domain-containing protein</fullName>
    </recommendedName>
</protein>
<sequence length="149" mass="16314">MWEVTKQTVRAGMRGTAALALALVIGQSAAAQNLFAPVARVNDEAITGYEVQQRQRFMQLIGAPGTDTNSVIDSLIEDRLRGQILEQAGLEVTPDGIRAGMTEFAGRADLTTDEFLKVLGQAQISEETFRDFIVISAAWRDLIRARYNG</sequence>
<dbReference type="SUPFAM" id="SSF109998">
    <property type="entry name" value="Triger factor/SurA peptide-binding domain-like"/>
    <property type="match status" value="1"/>
</dbReference>
<organism evidence="1">
    <name type="scientific">marine sediment metagenome</name>
    <dbReference type="NCBI Taxonomy" id="412755"/>
    <lineage>
        <taxon>unclassified sequences</taxon>
        <taxon>metagenomes</taxon>
        <taxon>ecological metagenomes</taxon>
    </lineage>
</organism>
<dbReference type="AlphaFoldDB" id="A0A0F9ERG7"/>
<accession>A0A0F9ERG7</accession>
<dbReference type="Gene3D" id="1.10.4030.10">
    <property type="entry name" value="Porin chaperone SurA, peptide-binding domain"/>
    <property type="match status" value="1"/>
</dbReference>
<dbReference type="InterPro" id="IPR027304">
    <property type="entry name" value="Trigger_fact/SurA_dom_sf"/>
</dbReference>
<feature type="non-terminal residue" evidence="1">
    <location>
        <position position="149"/>
    </location>
</feature>
<name>A0A0F9ERG7_9ZZZZ</name>
<evidence type="ECO:0000313" key="1">
    <source>
        <dbReference type="EMBL" id="KKL47485.1"/>
    </source>
</evidence>
<comment type="caution">
    <text evidence="1">The sequence shown here is derived from an EMBL/GenBank/DDBJ whole genome shotgun (WGS) entry which is preliminary data.</text>
</comment>